<dbReference type="Pfam" id="PF13426">
    <property type="entry name" value="PAS_9"/>
    <property type="match status" value="2"/>
</dbReference>
<dbReference type="InterPro" id="IPR001610">
    <property type="entry name" value="PAC"/>
</dbReference>
<feature type="domain" description="PAS" evidence="6">
    <location>
        <begin position="10"/>
        <end position="80"/>
    </location>
</feature>
<dbReference type="InterPro" id="IPR051310">
    <property type="entry name" value="MCP_chemotaxis"/>
</dbReference>
<dbReference type="NCBIfam" id="TIGR00229">
    <property type="entry name" value="sensory_box"/>
    <property type="match status" value="3"/>
</dbReference>
<dbReference type="CDD" id="cd11386">
    <property type="entry name" value="MCP_signal"/>
    <property type="match status" value="1"/>
</dbReference>
<protein>
    <submittedName>
        <fullName evidence="9">Methyl-accepting chemotaxis sensory transducer with Pas/Pac sensor</fullName>
    </submittedName>
</protein>
<dbReference type="Proteomes" id="UP000316225">
    <property type="component" value="Unassembled WGS sequence"/>
</dbReference>
<comment type="subcellular location">
    <subcellularLocation>
        <location evidence="1">Membrane</location>
    </subcellularLocation>
</comment>
<feature type="domain" description="HAMP" evidence="8">
    <location>
        <begin position="380"/>
        <end position="427"/>
    </location>
</feature>
<reference evidence="9 10" key="1">
    <citation type="journal article" date="2015" name="Stand. Genomic Sci.">
        <title>Genomic Encyclopedia of Bacterial and Archaeal Type Strains, Phase III: the genomes of soil and plant-associated and newly described type strains.</title>
        <authorList>
            <person name="Whitman W.B."/>
            <person name="Woyke T."/>
            <person name="Klenk H.P."/>
            <person name="Zhou Y."/>
            <person name="Lilburn T.G."/>
            <person name="Beck B.J."/>
            <person name="De Vos P."/>
            <person name="Vandamme P."/>
            <person name="Eisen J.A."/>
            <person name="Garrity G."/>
            <person name="Hugenholtz P."/>
            <person name="Kyrpides N.C."/>
        </authorList>
    </citation>
    <scope>NUCLEOTIDE SEQUENCE [LARGE SCALE GENOMIC DNA]</scope>
    <source>
        <strain evidence="9 10">CGMCC 1.5364</strain>
    </source>
</reference>
<dbReference type="CDD" id="cd06225">
    <property type="entry name" value="HAMP"/>
    <property type="match status" value="1"/>
</dbReference>
<proteinExistence type="inferred from homology"/>
<accession>A0A562NBB0</accession>
<evidence type="ECO:0000259" key="7">
    <source>
        <dbReference type="PROSITE" id="PS50113"/>
    </source>
</evidence>
<dbReference type="PROSITE" id="PS50885">
    <property type="entry name" value="HAMP"/>
    <property type="match status" value="1"/>
</dbReference>
<comment type="similarity">
    <text evidence="3">Belongs to the methyl-accepting chemotaxis (MCP) protein family.</text>
</comment>
<evidence type="ECO:0000256" key="3">
    <source>
        <dbReference type="ARBA" id="ARBA00029447"/>
    </source>
</evidence>
<dbReference type="Pfam" id="PF08447">
    <property type="entry name" value="PAS_3"/>
    <property type="match status" value="1"/>
</dbReference>
<dbReference type="InterPro" id="IPR003660">
    <property type="entry name" value="HAMP_dom"/>
</dbReference>
<evidence type="ECO:0000259" key="5">
    <source>
        <dbReference type="PROSITE" id="PS50111"/>
    </source>
</evidence>
<dbReference type="AlphaFoldDB" id="A0A562NBB0"/>
<dbReference type="CDD" id="cd00130">
    <property type="entry name" value="PAS"/>
    <property type="match status" value="3"/>
</dbReference>
<dbReference type="InterPro" id="IPR035965">
    <property type="entry name" value="PAS-like_dom_sf"/>
</dbReference>
<keyword evidence="2" id="KW-0145">Chemotaxis</keyword>
<dbReference type="PANTHER" id="PTHR43531">
    <property type="entry name" value="PROTEIN ICFG"/>
    <property type="match status" value="1"/>
</dbReference>
<dbReference type="OrthoDB" id="9765776at2"/>
<feature type="domain" description="PAS" evidence="6">
    <location>
        <begin position="158"/>
        <end position="182"/>
    </location>
</feature>
<dbReference type="InterPro" id="IPR013655">
    <property type="entry name" value="PAS_fold_3"/>
</dbReference>
<keyword evidence="4" id="KW-0807">Transducer</keyword>
<evidence type="ECO:0000313" key="10">
    <source>
        <dbReference type="Proteomes" id="UP000316225"/>
    </source>
</evidence>
<dbReference type="InterPro" id="IPR004089">
    <property type="entry name" value="MCPsignal_dom"/>
</dbReference>
<organism evidence="9 10">
    <name type="scientific">Paracoccus sulfuroxidans</name>
    <dbReference type="NCBI Taxonomy" id="384678"/>
    <lineage>
        <taxon>Bacteria</taxon>
        <taxon>Pseudomonadati</taxon>
        <taxon>Pseudomonadota</taxon>
        <taxon>Alphaproteobacteria</taxon>
        <taxon>Rhodobacterales</taxon>
        <taxon>Paracoccaceae</taxon>
        <taxon>Paracoccus</taxon>
    </lineage>
</organism>
<evidence type="ECO:0000259" key="8">
    <source>
        <dbReference type="PROSITE" id="PS50885"/>
    </source>
</evidence>
<dbReference type="SMART" id="SM00091">
    <property type="entry name" value="PAS"/>
    <property type="match status" value="3"/>
</dbReference>
<dbReference type="GO" id="GO:0016020">
    <property type="term" value="C:membrane"/>
    <property type="evidence" value="ECO:0007669"/>
    <property type="project" value="UniProtKB-SubCell"/>
</dbReference>
<comment type="caution">
    <text evidence="9">The sequence shown here is derived from an EMBL/GenBank/DDBJ whole genome shotgun (WGS) entry which is preliminary data.</text>
</comment>
<dbReference type="Gene3D" id="1.10.287.950">
    <property type="entry name" value="Methyl-accepting chemotaxis protein"/>
    <property type="match status" value="1"/>
</dbReference>
<feature type="domain" description="PAS" evidence="6">
    <location>
        <begin position="275"/>
        <end position="305"/>
    </location>
</feature>
<dbReference type="EMBL" id="VLKU01000014">
    <property type="protein sequence ID" value="TWI29390.1"/>
    <property type="molecule type" value="Genomic_DNA"/>
</dbReference>
<dbReference type="Pfam" id="PF00015">
    <property type="entry name" value="MCPsignal"/>
    <property type="match status" value="1"/>
</dbReference>
<dbReference type="SMART" id="SM00086">
    <property type="entry name" value="PAC"/>
    <property type="match status" value="3"/>
</dbReference>
<dbReference type="PROSITE" id="PS50113">
    <property type="entry name" value="PAC"/>
    <property type="match status" value="3"/>
</dbReference>
<dbReference type="RefSeq" id="WP_145399658.1">
    <property type="nucleotide sequence ID" value="NZ_VLKU01000014.1"/>
</dbReference>
<dbReference type="PANTHER" id="PTHR43531:SF11">
    <property type="entry name" value="METHYL-ACCEPTING CHEMOTAXIS PROTEIN 3"/>
    <property type="match status" value="1"/>
</dbReference>
<evidence type="ECO:0000256" key="4">
    <source>
        <dbReference type="PROSITE-ProRule" id="PRU00284"/>
    </source>
</evidence>
<dbReference type="FunFam" id="1.10.287.950:FF:000001">
    <property type="entry name" value="Methyl-accepting chemotaxis sensory transducer"/>
    <property type="match status" value="1"/>
</dbReference>
<dbReference type="InterPro" id="IPR000700">
    <property type="entry name" value="PAS-assoc_C"/>
</dbReference>
<evidence type="ECO:0000256" key="2">
    <source>
        <dbReference type="ARBA" id="ARBA00022500"/>
    </source>
</evidence>
<sequence>MSDQNFIHPDLEQAMRALETQQAVLALDVDGEIIAVNQRYLDMSGYRREDLIGRPFSLLLAPELAAAKPYEELKEALTRSDHRRRVRDQRRTLEQRRVDGQPFWANCSFCPAYDSDGKTLLTVIFAIDVTAEHERLNRAESTQTALSRSQVVIEFAPSGEVLHANDNFLKAFGYTLPEVVGQHHSMLCDPDFVSSPAYKKFWNDLGLGYFQSGEFHRFAKGGRDVWIMASYNPILDGSGQVTRIVKIATDITARKVMAQEKAGARQAAVSRSQAVIEFKSTGEIITANDNFLRAVGYTLPEIVGRHHRMFCEQAYSQSNEYRQFWQDLSGGSYQTGEFMRICKNGKPIWLVASYNPILDDDGNVTGVIKYATDVTAKKIAMSEIVEGLEALAKGNLTPRISENVSGEFAQMRDGFNTTLESFARMVDEIRANFEEMNSEAGEIAQGAGDLARRGESQAASLEQTAAAVEQISGNIAMTSQSARDADSSARDAQEIVENGAQVVAQAIAAIERIDEHTKKMGEFTRVIEGFAFQTNLLSINAAVEAARAGEVGRGFAVVANEVRNLAQQSAKASQNIADLIGKSETEVKSGVRLVRDAGSSLDQIRKAVSGMVENIAEIAHATTEQSTGVREVSEALSQLDNVNQANLSMSEQYATAAAALLTQVEELNGLMERFETGSDAGAALVHQPKKAPTDPYGHQRIAG</sequence>
<feature type="domain" description="PAC" evidence="7">
    <location>
        <begin position="334"/>
        <end position="386"/>
    </location>
</feature>
<dbReference type="PROSITE" id="PS50112">
    <property type="entry name" value="PAS"/>
    <property type="match status" value="3"/>
</dbReference>
<evidence type="ECO:0000313" key="9">
    <source>
        <dbReference type="EMBL" id="TWI29390.1"/>
    </source>
</evidence>
<feature type="domain" description="PAC" evidence="7">
    <location>
        <begin position="211"/>
        <end position="263"/>
    </location>
</feature>
<dbReference type="InterPro" id="IPR000014">
    <property type="entry name" value="PAS"/>
</dbReference>
<dbReference type="PRINTS" id="PR00260">
    <property type="entry name" value="CHEMTRNSDUCR"/>
</dbReference>
<dbReference type="Gene3D" id="3.30.450.20">
    <property type="entry name" value="PAS domain"/>
    <property type="match status" value="3"/>
</dbReference>
<dbReference type="SUPFAM" id="SSF55785">
    <property type="entry name" value="PYP-like sensor domain (PAS domain)"/>
    <property type="match status" value="3"/>
</dbReference>
<feature type="domain" description="Methyl-accepting transducer" evidence="5">
    <location>
        <begin position="432"/>
        <end position="661"/>
    </location>
</feature>
<dbReference type="GO" id="GO:0004888">
    <property type="term" value="F:transmembrane signaling receptor activity"/>
    <property type="evidence" value="ECO:0007669"/>
    <property type="project" value="InterPro"/>
</dbReference>
<feature type="domain" description="PAC" evidence="7">
    <location>
        <begin position="87"/>
        <end position="141"/>
    </location>
</feature>
<evidence type="ECO:0000259" key="6">
    <source>
        <dbReference type="PROSITE" id="PS50112"/>
    </source>
</evidence>
<dbReference type="SUPFAM" id="SSF58104">
    <property type="entry name" value="Methyl-accepting chemotaxis protein (MCP) signaling domain"/>
    <property type="match status" value="1"/>
</dbReference>
<dbReference type="SMART" id="SM00283">
    <property type="entry name" value="MA"/>
    <property type="match status" value="1"/>
</dbReference>
<keyword evidence="10" id="KW-1185">Reference proteome</keyword>
<dbReference type="GO" id="GO:0007165">
    <property type="term" value="P:signal transduction"/>
    <property type="evidence" value="ECO:0007669"/>
    <property type="project" value="UniProtKB-KW"/>
</dbReference>
<gene>
    <name evidence="9" type="ORF">IQ24_03598</name>
</gene>
<name>A0A562NBB0_9RHOB</name>
<dbReference type="GO" id="GO:0006935">
    <property type="term" value="P:chemotaxis"/>
    <property type="evidence" value="ECO:0007669"/>
    <property type="project" value="UniProtKB-KW"/>
</dbReference>
<dbReference type="PROSITE" id="PS50111">
    <property type="entry name" value="CHEMOTAXIS_TRANSDUC_2"/>
    <property type="match status" value="1"/>
</dbReference>
<dbReference type="InterPro" id="IPR004090">
    <property type="entry name" value="Chemotax_Me-accpt_rcpt"/>
</dbReference>
<evidence type="ECO:0000256" key="1">
    <source>
        <dbReference type="ARBA" id="ARBA00004370"/>
    </source>
</evidence>